<dbReference type="InterPro" id="IPR011707">
    <property type="entry name" value="Cu-oxidase-like_N"/>
</dbReference>
<dbReference type="InterPro" id="IPR006311">
    <property type="entry name" value="TAT_signal"/>
</dbReference>
<keyword evidence="1" id="KW-0479">Metal-binding</keyword>
<dbReference type="InterPro" id="IPR002355">
    <property type="entry name" value="Cu_oxidase_Cu_BS"/>
</dbReference>
<dbReference type="PANTHER" id="PTHR11709">
    <property type="entry name" value="MULTI-COPPER OXIDASE"/>
    <property type="match status" value="1"/>
</dbReference>
<dbReference type="GO" id="GO:0030288">
    <property type="term" value="C:outer membrane-bounded periplasmic space"/>
    <property type="evidence" value="ECO:0007669"/>
    <property type="project" value="TreeGrafter"/>
</dbReference>
<dbReference type="AlphaFoldDB" id="A0A090GT74"/>
<dbReference type="InterPro" id="IPR033138">
    <property type="entry name" value="Cu_oxidase_CS"/>
</dbReference>
<evidence type="ECO:0000313" key="6">
    <source>
        <dbReference type="Proteomes" id="UP000046122"/>
    </source>
</evidence>
<dbReference type="Pfam" id="PF07732">
    <property type="entry name" value="Cu-oxidase_3"/>
    <property type="match status" value="1"/>
</dbReference>
<accession>A0A090GT74</accession>
<evidence type="ECO:0000256" key="2">
    <source>
        <dbReference type="ARBA" id="ARBA00023002"/>
    </source>
</evidence>
<dbReference type="PROSITE" id="PS00080">
    <property type="entry name" value="MULTICOPPER_OXIDASE2"/>
    <property type="match status" value="1"/>
</dbReference>
<feature type="domain" description="Plastocyanin-like" evidence="4">
    <location>
        <begin position="83"/>
        <end position="191"/>
    </location>
</feature>
<feature type="domain" description="Plastocyanin-like" evidence="3">
    <location>
        <begin position="397"/>
        <end position="493"/>
    </location>
</feature>
<keyword evidence="2" id="KW-0560">Oxidoreductase</keyword>
<dbReference type="GO" id="GO:0016491">
    <property type="term" value="F:oxidoreductase activity"/>
    <property type="evidence" value="ECO:0007669"/>
    <property type="project" value="UniProtKB-KW"/>
</dbReference>
<dbReference type="PANTHER" id="PTHR11709:SF2">
    <property type="entry name" value="MULTICOPPER OXIDASE LPR1"/>
    <property type="match status" value="1"/>
</dbReference>
<evidence type="ECO:0000259" key="3">
    <source>
        <dbReference type="Pfam" id="PF07731"/>
    </source>
</evidence>
<proteinExistence type="predicted"/>
<organism evidence="5 6">
    <name type="scientific">Mesorhizobium plurifarium</name>
    <dbReference type="NCBI Taxonomy" id="69974"/>
    <lineage>
        <taxon>Bacteria</taxon>
        <taxon>Pseudomonadati</taxon>
        <taxon>Pseudomonadota</taxon>
        <taxon>Alphaproteobacteria</taxon>
        <taxon>Hyphomicrobiales</taxon>
        <taxon>Phyllobacteriaceae</taxon>
        <taxon>Mesorhizobium</taxon>
    </lineage>
</organism>
<dbReference type="Gene3D" id="2.60.40.420">
    <property type="entry name" value="Cupredoxins - blue copper proteins"/>
    <property type="match status" value="3"/>
</dbReference>
<dbReference type="GO" id="GO:0005507">
    <property type="term" value="F:copper ion binding"/>
    <property type="evidence" value="ECO:0007669"/>
    <property type="project" value="InterPro"/>
</dbReference>
<dbReference type="Proteomes" id="UP000046122">
    <property type="component" value="Unassembled WGS sequence"/>
</dbReference>
<dbReference type="PROSITE" id="PS00079">
    <property type="entry name" value="MULTICOPPER_OXIDASE1"/>
    <property type="match status" value="1"/>
</dbReference>
<dbReference type="EMBL" id="CCNE01000007">
    <property type="protein sequence ID" value="CDX52337.1"/>
    <property type="molecule type" value="Genomic_DNA"/>
</dbReference>
<dbReference type="CDD" id="cd13906">
    <property type="entry name" value="CuRO_3_CumA_like"/>
    <property type="match status" value="1"/>
</dbReference>
<evidence type="ECO:0000256" key="1">
    <source>
        <dbReference type="ARBA" id="ARBA00022723"/>
    </source>
</evidence>
<gene>
    <name evidence="5" type="ORF">MPL3365_150064</name>
</gene>
<dbReference type="InterPro" id="IPR045087">
    <property type="entry name" value="Cu-oxidase_fam"/>
</dbReference>
<dbReference type="InterPro" id="IPR008972">
    <property type="entry name" value="Cupredoxin"/>
</dbReference>
<dbReference type="Pfam" id="PF07731">
    <property type="entry name" value="Cu-oxidase_2"/>
    <property type="match status" value="1"/>
</dbReference>
<protein>
    <submittedName>
        <fullName evidence="5">Multicopper oxidase type 3</fullName>
    </submittedName>
</protein>
<dbReference type="CDD" id="cd13861">
    <property type="entry name" value="CuRO_1_CumA_like"/>
    <property type="match status" value="1"/>
</dbReference>
<dbReference type="InterPro" id="IPR011706">
    <property type="entry name" value="Cu-oxidase_C"/>
</dbReference>
<evidence type="ECO:0000259" key="4">
    <source>
        <dbReference type="Pfam" id="PF07732"/>
    </source>
</evidence>
<reference evidence="5 6" key="1">
    <citation type="submission" date="2014-08" db="EMBL/GenBank/DDBJ databases">
        <authorList>
            <person name="Moulin Lionel"/>
        </authorList>
    </citation>
    <scope>NUCLEOTIDE SEQUENCE [LARGE SCALE GENOMIC DNA]</scope>
</reference>
<evidence type="ECO:0000313" key="5">
    <source>
        <dbReference type="EMBL" id="CDX52337.1"/>
    </source>
</evidence>
<sequence>MTGIRSGDLSVLGTARMVVKLTQPLTYLGIRMSALTRRKLLQGAAAAGAAGIGLSAAGKFAGWAAQKPESLILKTASVQAQLMEGAPTKNVLTYGDASPPPVVRMRKGEPFTARLINGIDDPTTIHWHGVRVPNKMDGVPFMVQPYVYQGDHFDYAFSPPDAGTFWYHPHCNTLIQMGHGLTGVIVVENPNDPVFDVEMVVNLRDWRLGDDGQFIEPFRPRDAARAGTFGTVRTANWLEQPQFDAPAGGLVRLRAAITDVTRIYAFRVDGAEATVIALDGNPVPQRFAPDALQLGPGQRLELAIRMPDEEGAIVSLRDVRGTKPKILATLRSVGKSLKHDLRDLGPLEANPVAEVDLTSAKRIPLALSATAENVAVDSICGSLGYSFWAINKVPWPGDTPDPTAPLAELKLGQSYIIDMENLTPHAHPIHLHGMSFKVLSSSTRAVQPLVSDTYLIQPDEKVQLGFVADNPGDWLLHCHIIEHQKTGMASYLRVV</sequence>
<dbReference type="SUPFAM" id="SSF49503">
    <property type="entry name" value="Cupredoxins"/>
    <property type="match status" value="3"/>
</dbReference>
<dbReference type="PROSITE" id="PS51318">
    <property type="entry name" value="TAT"/>
    <property type="match status" value="1"/>
</dbReference>
<name>A0A090GT74_MESPL</name>